<dbReference type="OrthoDB" id="3941538at2759"/>
<dbReference type="RefSeq" id="XP_007776474.1">
    <property type="nucleotide sequence ID" value="XM_007778284.1"/>
</dbReference>
<keyword evidence="4 7" id="KW-0862">Zinc</keyword>
<dbReference type="GO" id="GO:0008270">
    <property type="term" value="F:zinc ion binding"/>
    <property type="evidence" value="ECO:0007669"/>
    <property type="project" value="InterPro"/>
</dbReference>
<dbReference type="CDD" id="cd08282">
    <property type="entry name" value="PFDH_like"/>
    <property type="match status" value="1"/>
</dbReference>
<dbReference type="InterPro" id="IPR036291">
    <property type="entry name" value="NAD(P)-bd_dom_sf"/>
</dbReference>
<comment type="cofactor">
    <cofactor evidence="1 7">
        <name>Zn(2+)</name>
        <dbReference type="ChEBI" id="CHEBI:29105"/>
    </cofactor>
</comment>
<evidence type="ECO:0000313" key="10">
    <source>
        <dbReference type="EMBL" id="EON61157.1"/>
    </source>
</evidence>
<dbReference type="PROSITE" id="PS00059">
    <property type="entry name" value="ADH_ZINC"/>
    <property type="match status" value="1"/>
</dbReference>
<evidence type="ECO:0000256" key="5">
    <source>
        <dbReference type="ARBA" id="ARBA00023002"/>
    </source>
</evidence>
<organism evidence="10 11">
    <name type="scientific">Coniosporium apollinis (strain CBS 100218)</name>
    <name type="common">Rock-inhabiting black yeast</name>
    <dbReference type="NCBI Taxonomy" id="1168221"/>
    <lineage>
        <taxon>Eukaryota</taxon>
        <taxon>Fungi</taxon>
        <taxon>Dikarya</taxon>
        <taxon>Ascomycota</taxon>
        <taxon>Pezizomycotina</taxon>
        <taxon>Dothideomycetes</taxon>
        <taxon>Dothideomycetes incertae sedis</taxon>
        <taxon>Coniosporium</taxon>
    </lineage>
</organism>
<dbReference type="EMBL" id="JH767555">
    <property type="protein sequence ID" value="EON61157.1"/>
    <property type="molecule type" value="Genomic_DNA"/>
</dbReference>
<name>R7YGY4_CONA1</name>
<keyword evidence="3 7" id="KW-0479">Metal-binding</keyword>
<dbReference type="Pfam" id="PF08240">
    <property type="entry name" value="ADH_N"/>
    <property type="match status" value="1"/>
</dbReference>
<evidence type="ECO:0000256" key="2">
    <source>
        <dbReference type="ARBA" id="ARBA00008072"/>
    </source>
</evidence>
<gene>
    <name evidence="10" type="ORF">W97_00369</name>
</gene>
<dbReference type="Pfam" id="PF00107">
    <property type="entry name" value="ADH_zinc_N"/>
    <property type="match status" value="1"/>
</dbReference>
<dbReference type="InterPro" id="IPR011032">
    <property type="entry name" value="GroES-like_sf"/>
</dbReference>
<dbReference type="Gene3D" id="3.90.180.10">
    <property type="entry name" value="Medium-chain alcohol dehydrogenases, catalytic domain"/>
    <property type="match status" value="1"/>
</dbReference>
<keyword evidence="11" id="KW-1185">Reference proteome</keyword>
<dbReference type="GeneID" id="19897680"/>
<evidence type="ECO:0000256" key="3">
    <source>
        <dbReference type="ARBA" id="ARBA00022723"/>
    </source>
</evidence>
<comment type="similarity">
    <text evidence="2 7">Belongs to the zinc-containing alcohol dehydrogenase family.</text>
</comment>
<evidence type="ECO:0000256" key="6">
    <source>
        <dbReference type="ARBA" id="ARBA00023027"/>
    </source>
</evidence>
<dbReference type="InterPro" id="IPR002328">
    <property type="entry name" value="ADH_Zn_CS"/>
</dbReference>
<dbReference type="PANTHER" id="PTHR42813:SF3">
    <property type="entry name" value="GLUTATHIONE-INDEPENDENT FORMALDEHYDE DEHYDROGENASE"/>
    <property type="match status" value="1"/>
</dbReference>
<dbReference type="SUPFAM" id="SSF51735">
    <property type="entry name" value="NAD(P)-binding Rossmann-fold domains"/>
    <property type="match status" value="1"/>
</dbReference>
<dbReference type="HOGENOM" id="CLU_026673_11_3_1"/>
<reference evidence="11" key="1">
    <citation type="submission" date="2012-06" db="EMBL/GenBank/DDBJ databases">
        <title>The genome sequence of Coniosporium apollinis CBS 100218.</title>
        <authorList>
            <consortium name="The Broad Institute Genome Sequencing Platform"/>
            <person name="Cuomo C."/>
            <person name="Gorbushina A."/>
            <person name="Noack S."/>
            <person name="Walker B."/>
            <person name="Young S.K."/>
            <person name="Zeng Q."/>
            <person name="Gargeya S."/>
            <person name="Fitzgerald M."/>
            <person name="Haas B."/>
            <person name="Abouelleil A."/>
            <person name="Alvarado L."/>
            <person name="Arachchi H.M."/>
            <person name="Berlin A.M."/>
            <person name="Chapman S.B."/>
            <person name="Goldberg J."/>
            <person name="Griggs A."/>
            <person name="Gujja S."/>
            <person name="Hansen M."/>
            <person name="Howarth C."/>
            <person name="Imamovic A."/>
            <person name="Larimer J."/>
            <person name="McCowan C."/>
            <person name="Montmayeur A."/>
            <person name="Murphy C."/>
            <person name="Neiman D."/>
            <person name="Pearson M."/>
            <person name="Priest M."/>
            <person name="Roberts A."/>
            <person name="Saif S."/>
            <person name="Shea T."/>
            <person name="Sisk P."/>
            <person name="Sykes S."/>
            <person name="Wortman J."/>
            <person name="Nusbaum C."/>
            <person name="Birren B."/>
        </authorList>
    </citation>
    <scope>NUCLEOTIDE SEQUENCE [LARGE SCALE GENOMIC DNA]</scope>
    <source>
        <strain evidence="11">CBS 100218</strain>
    </source>
</reference>
<evidence type="ECO:0000256" key="1">
    <source>
        <dbReference type="ARBA" id="ARBA00001947"/>
    </source>
</evidence>
<feature type="domain" description="Alcohol dehydrogenase-like N-terminal" evidence="9">
    <location>
        <begin position="26"/>
        <end position="148"/>
    </location>
</feature>
<feature type="domain" description="Alcohol dehydrogenase-like C-terminal" evidence="8">
    <location>
        <begin position="189"/>
        <end position="262"/>
    </location>
</feature>
<dbReference type="OMA" id="CAYSAII"/>
<dbReference type="STRING" id="1168221.R7YGY4"/>
<dbReference type="SUPFAM" id="SSF50129">
    <property type="entry name" value="GroES-like"/>
    <property type="match status" value="1"/>
</dbReference>
<protein>
    <submittedName>
        <fullName evidence="10">Uncharacterized protein</fullName>
    </submittedName>
</protein>
<keyword evidence="5" id="KW-0560">Oxidoreductase</keyword>
<dbReference type="PANTHER" id="PTHR42813">
    <property type="entry name" value="ZINC-TYPE ALCOHOL DEHYDROGENASE-LIKE"/>
    <property type="match status" value="1"/>
</dbReference>
<accession>R7YGY4</accession>
<proteinExistence type="inferred from homology"/>
<dbReference type="eggNOG" id="KOG0024">
    <property type="taxonomic scope" value="Eukaryota"/>
</dbReference>
<keyword evidence="6" id="KW-0520">NAD</keyword>
<dbReference type="GO" id="GO:0016491">
    <property type="term" value="F:oxidoreductase activity"/>
    <property type="evidence" value="ECO:0007669"/>
    <property type="project" value="UniProtKB-KW"/>
</dbReference>
<dbReference type="AlphaFoldDB" id="R7YGY4"/>
<evidence type="ECO:0000256" key="7">
    <source>
        <dbReference type="RuleBase" id="RU361277"/>
    </source>
</evidence>
<dbReference type="InterPro" id="IPR013154">
    <property type="entry name" value="ADH-like_N"/>
</dbReference>
<sequence>MKAVVWEGKPFQMVVKSQPMPKIEDPNDVLIRITTSAICGSDLHTYRGLLGSRNPPWIMGHEGVGIVVQAGQGVKSLKAGDHVTVGCLISCGYCDNCLRGRLTYCLTFNPQTPFDIIGYGDDFGPHLEGAQAQYIRIPFADSTCLKLPPGTEHELDYITLCDIFPTAWHALDCSGFQPGDSVAVFGAGPVGLLCAYSAVLRGASKVYIVDYIEARLKKARSIGAIPINFTEGDPVSQILAYEPRGVRRSCDCVGFECLNAELEPQEDVILNHCVNVTEPTGGIGVIGVYLPSTGPTRGAPLSTGKEGKFTVPVGLIWAKSLSINGGPAEVRRLQPQLQDLIESGKAKPGFVIDEVFHSLDEVPDAYRKFAARQITKPVIRLPHPNSDLDQQNGLVSNGA</sequence>
<dbReference type="Proteomes" id="UP000016924">
    <property type="component" value="Unassembled WGS sequence"/>
</dbReference>
<evidence type="ECO:0000259" key="8">
    <source>
        <dbReference type="Pfam" id="PF00107"/>
    </source>
</evidence>
<dbReference type="Gene3D" id="3.40.50.720">
    <property type="entry name" value="NAD(P)-binding Rossmann-like Domain"/>
    <property type="match status" value="1"/>
</dbReference>
<dbReference type="InterPro" id="IPR013149">
    <property type="entry name" value="ADH-like_C"/>
</dbReference>
<evidence type="ECO:0000313" key="11">
    <source>
        <dbReference type="Proteomes" id="UP000016924"/>
    </source>
</evidence>
<evidence type="ECO:0000256" key="4">
    <source>
        <dbReference type="ARBA" id="ARBA00022833"/>
    </source>
</evidence>
<evidence type="ECO:0000259" key="9">
    <source>
        <dbReference type="Pfam" id="PF08240"/>
    </source>
</evidence>